<keyword evidence="3" id="KW-1185">Reference proteome</keyword>
<dbReference type="EMBL" id="GL376585">
    <property type="status" value="NOT_ANNOTATED_CDS"/>
    <property type="molecule type" value="Genomic_DNA"/>
</dbReference>
<dbReference type="SUPFAM" id="SSF49562">
    <property type="entry name" value="C2 domain (Calcium/lipid-binding domain, CaLB)"/>
    <property type="match status" value="1"/>
</dbReference>
<dbReference type="SMART" id="SM00239">
    <property type="entry name" value="C2"/>
    <property type="match status" value="1"/>
</dbReference>
<dbReference type="OMA" id="DMFLLYD"/>
<evidence type="ECO:0000313" key="2">
    <source>
        <dbReference type="EnsemblProtists" id="PYU1_T007685"/>
    </source>
</evidence>
<reference evidence="3" key="1">
    <citation type="journal article" date="2010" name="Genome Biol.">
        <title>Genome sequence of the necrotrophic plant pathogen Pythium ultimum reveals original pathogenicity mechanisms and effector repertoire.</title>
        <authorList>
            <person name="Levesque C.A."/>
            <person name="Brouwer H."/>
            <person name="Cano L."/>
            <person name="Hamilton J.P."/>
            <person name="Holt C."/>
            <person name="Huitema E."/>
            <person name="Raffaele S."/>
            <person name="Robideau G.P."/>
            <person name="Thines M."/>
            <person name="Win J."/>
            <person name="Zerillo M.M."/>
            <person name="Beakes G.W."/>
            <person name="Boore J.L."/>
            <person name="Busam D."/>
            <person name="Dumas B."/>
            <person name="Ferriera S."/>
            <person name="Fuerstenberg S.I."/>
            <person name="Gachon C.M."/>
            <person name="Gaulin E."/>
            <person name="Govers F."/>
            <person name="Grenville-Briggs L."/>
            <person name="Horner N."/>
            <person name="Hostetler J."/>
            <person name="Jiang R.H."/>
            <person name="Johnson J."/>
            <person name="Krajaejun T."/>
            <person name="Lin H."/>
            <person name="Meijer H.J."/>
            <person name="Moore B."/>
            <person name="Morris P."/>
            <person name="Phuntmart V."/>
            <person name="Puiu D."/>
            <person name="Shetty J."/>
            <person name="Stajich J.E."/>
            <person name="Tripathy S."/>
            <person name="Wawra S."/>
            <person name="van West P."/>
            <person name="Whitty B.R."/>
            <person name="Coutinho P.M."/>
            <person name="Henrissat B."/>
            <person name="Martin F."/>
            <person name="Thomas P.D."/>
            <person name="Tyler B.M."/>
            <person name="De Vries R.P."/>
            <person name="Kamoun S."/>
            <person name="Yandell M."/>
            <person name="Tisserat N."/>
            <person name="Buell C.R."/>
        </authorList>
    </citation>
    <scope>NUCLEOTIDE SEQUENCE</scope>
    <source>
        <strain evidence="3">DAOM:BR144</strain>
    </source>
</reference>
<dbReference type="Gene3D" id="2.60.40.150">
    <property type="entry name" value="C2 domain"/>
    <property type="match status" value="1"/>
</dbReference>
<reference evidence="3" key="2">
    <citation type="submission" date="2010-04" db="EMBL/GenBank/DDBJ databases">
        <authorList>
            <person name="Buell R."/>
            <person name="Hamilton J."/>
            <person name="Hostetler J."/>
        </authorList>
    </citation>
    <scope>NUCLEOTIDE SEQUENCE [LARGE SCALE GENOMIC DNA]</scope>
    <source>
        <strain evidence="3">DAOM:BR144</strain>
    </source>
</reference>
<dbReference type="STRING" id="431595.K3WRU1"/>
<dbReference type="EnsemblProtists" id="PYU1_T007685">
    <property type="protein sequence ID" value="PYU1_T007685"/>
    <property type="gene ID" value="PYU1_G007669"/>
</dbReference>
<dbReference type="CDD" id="cd00030">
    <property type="entry name" value="C2"/>
    <property type="match status" value="1"/>
</dbReference>
<reference evidence="2" key="3">
    <citation type="submission" date="2015-02" db="UniProtKB">
        <authorList>
            <consortium name="EnsemblProtists"/>
        </authorList>
    </citation>
    <scope>IDENTIFICATION</scope>
    <source>
        <strain evidence="2">DAOM BR144</strain>
    </source>
</reference>
<dbReference type="Pfam" id="PF00168">
    <property type="entry name" value="C2"/>
    <property type="match status" value="1"/>
</dbReference>
<dbReference type="eggNOG" id="KOG1028">
    <property type="taxonomic scope" value="Eukaryota"/>
</dbReference>
<evidence type="ECO:0000313" key="3">
    <source>
        <dbReference type="Proteomes" id="UP000019132"/>
    </source>
</evidence>
<proteinExistence type="predicted"/>
<dbReference type="InterPro" id="IPR000008">
    <property type="entry name" value="C2_dom"/>
</dbReference>
<dbReference type="InterPro" id="IPR035892">
    <property type="entry name" value="C2_domain_sf"/>
</dbReference>
<dbReference type="InParanoid" id="K3WRU1"/>
<sequence length="1322" mass="151513">MLRASLTPTENTQIDAFHVVLVIVMKRIVSILCEIQLFEQFEVLEKEEMQKFRHVHTTSADPNSEWIGRLINEIKVETRKDIVLHLEMELLELGASKTSIEIPVTDLEREEWIKLRAVRQKALQDIGGFFIQDRTNVLFLSYPNSFTGEGMISWILRSPSILWEDGWKKYCQDPKIKSSCLLQWKDGKLEQDPDAIQPPRSRESALMWLCGLSDAGYIENVTSSGAATDANINYYLVEDKTDRFYRLREVDLWLKKQSREKSLFPLDLVQEIDCYQSPLSGLTPADVNLNPEAEHKSVFSKKLTDHVEDFLGTHTKISTLLFSPEIKATDLLKPVVEKTKQLLDEDMLWDWKYCLFIPDYRSIYMYEAETCSCPFAIIDMNSGSCHASYSSIHEDKGGWFEISNATVFVRDSASAKYLPIDDERKAKMMKLKPDGSMVLEFKSADAQRWIQALLRAGVKMKLQVGQLVVMKQLNAIVLQQKCIEYSTEYLPHDLEGSFQRLLNRFFGHDLDSSHHEYEEKMRELRAQFRCEMKKTGHLGDTVLAYYGKGKKLNPKPTDSRSFTPGALYSGRIVRIRTPYIDSKYHVATLYDRNDKNEVPPEVEQLLLKYKVKDKASWLKLPTTLRDVFLLYDIEYRHSHETIIEEGMLREHFRAANGDLDAAKVEERCIDSNLLFKPNDLEDCVTRMTINCNGRKPLGCLKIPIKMVSPHRVSDVWYPLAPESEMVQKMHLGQLRVQLRLTHVNELVRSETRPALLEELKDAVAKHQLLQPYIPSSLSFFTNKRSARLPSGGSSVNSREQSFLKISIHEARKLVPSDVRQRNPFVKIVLLHEKNEKEEYTRLKSDVKPKTVNPKWQNQEFVLGKTEATVLSDKKAVLLRVLDEESVREFSLGCVKLEFQRDKSGFIIGLVLIHADAKGNPTRQALNLDNKNQIEVEAMLLGDEKARQDKSAKAKGNDAGLDGRLGKLRFGIELIKNENFVNQSTLPSPSKMAVQKHPDTKFSAEVKVKRIGCVNSTAVKLVEAEAFDWRQYTCVFQPHGEGGHRILYDSHFEDFTQGNKHRLSDLLQLGNASSTNSGDTDSSTSQFGSCKFLGRTYDVSKVSYFDVIVSSDVLGKTFQGKFEKAEIWKRPDLRTSFENEAIVLKDKDNKDVELQMLVDITLVGIHRAERLKRVLAETFRVVGLPFDAKTMNHHTVNNNQLHTSSYLQNFLWEVFRVNMFPSKNISQELMAQVHRMSRSTKLHWRFTPQLLSCIYEHVFIRGEKDLLSFRDAAALDIVLSRWSQIVTHVSEAKSQLIGHLHGQETPELVHAVFTKVLVLRLGS</sequence>
<accession>K3WRU1</accession>
<dbReference type="VEuPathDB" id="FungiDB:PYU1_G007669"/>
<protein>
    <recommendedName>
        <fullName evidence="1">C2 domain-containing protein</fullName>
    </recommendedName>
</protein>
<evidence type="ECO:0000259" key="1">
    <source>
        <dbReference type="PROSITE" id="PS50004"/>
    </source>
</evidence>
<feature type="domain" description="C2" evidence="1">
    <location>
        <begin position="789"/>
        <end position="911"/>
    </location>
</feature>
<dbReference type="PROSITE" id="PS50004">
    <property type="entry name" value="C2"/>
    <property type="match status" value="1"/>
</dbReference>
<organism evidence="2 3">
    <name type="scientific">Globisporangium ultimum (strain ATCC 200006 / CBS 805.95 / DAOM BR144)</name>
    <name type="common">Pythium ultimum</name>
    <dbReference type="NCBI Taxonomy" id="431595"/>
    <lineage>
        <taxon>Eukaryota</taxon>
        <taxon>Sar</taxon>
        <taxon>Stramenopiles</taxon>
        <taxon>Oomycota</taxon>
        <taxon>Peronosporomycetes</taxon>
        <taxon>Pythiales</taxon>
        <taxon>Pythiaceae</taxon>
        <taxon>Globisporangium</taxon>
    </lineage>
</organism>
<dbReference type="HOGENOM" id="CLU_257847_0_0_1"/>
<name>K3WRU1_GLOUD</name>
<dbReference type="Proteomes" id="UP000019132">
    <property type="component" value="Unassembled WGS sequence"/>
</dbReference>